<organism evidence="1">
    <name type="scientific">uncultured Caudovirales phage</name>
    <dbReference type="NCBI Taxonomy" id="2100421"/>
    <lineage>
        <taxon>Viruses</taxon>
        <taxon>Duplodnaviria</taxon>
        <taxon>Heunggongvirae</taxon>
        <taxon>Uroviricota</taxon>
        <taxon>Caudoviricetes</taxon>
        <taxon>Peduoviridae</taxon>
        <taxon>Maltschvirus</taxon>
        <taxon>Maltschvirus maltsch</taxon>
    </lineage>
</organism>
<accession>A0A6J7WLM9</accession>
<protein>
    <submittedName>
        <fullName evidence="1">Uncharacterized protein</fullName>
    </submittedName>
</protein>
<evidence type="ECO:0000313" key="1">
    <source>
        <dbReference type="EMBL" id="CAB5218991.1"/>
    </source>
</evidence>
<sequence length="109" mass="11843">MTESTSSEATPTFRIRFSVTVGVDGGVSIDPNIPEDMKDKVERQATIIDIIDASRKLVADLERQVVLDGLNEVYQGIEQRLSIAFPAPEATVSAKVKDALNERGITPAE</sequence>
<gene>
    <name evidence="1" type="ORF">UFOVP221_14</name>
</gene>
<proteinExistence type="predicted"/>
<dbReference type="EMBL" id="LR798267">
    <property type="protein sequence ID" value="CAB5218991.1"/>
    <property type="molecule type" value="Genomic_DNA"/>
</dbReference>
<reference evidence="1" key="1">
    <citation type="submission" date="2020-05" db="EMBL/GenBank/DDBJ databases">
        <authorList>
            <person name="Chiriac C."/>
            <person name="Salcher M."/>
            <person name="Ghai R."/>
            <person name="Kavagutti S V."/>
        </authorList>
    </citation>
    <scope>NUCLEOTIDE SEQUENCE</scope>
</reference>
<name>A0A6J7WLM9_9CAUD</name>